<dbReference type="EMBL" id="JAIVFG010000052">
    <property type="protein sequence ID" value="MDB0573458.1"/>
    <property type="molecule type" value="Genomic_DNA"/>
</dbReference>
<reference evidence="1" key="1">
    <citation type="submission" date="2021-09" db="EMBL/GenBank/DDBJ databases">
        <title>Genomic analysis of Ralstonia spp.</title>
        <authorList>
            <person name="Aburjaile F."/>
            <person name="Ariute J.C."/>
            <person name="Pais A.K.L."/>
            <person name="Albuquerque G.M.R."/>
            <person name="Silva A.M.F."/>
            <person name="Brenig B."/>
            <person name="Azevedo V."/>
            <person name="Matiuzzi M."/>
            <person name="Ramos R."/>
            <person name="Goes-Neto A."/>
            <person name="Soares S."/>
            <person name="Iseppon A.M.B."/>
            <person name="Souza E."/>
            <person name="Gama M."/>
        </authorList>
    </citation>
    <scope>NUCLEOTIDE SEQUENCE</scope>
    <source>
        <strain evidence="1">CCRMRs91</strain>
    </source>
</reference>
<evidence type="ECO:0000313" key="1">
    <source>
        <dbReference type="EMBL" id="MDB0573458.1"/>
    </source>
</evidence>
<dbReference type="Proteomes" id="UP001144050">
    <property type="component" value="Unassembled WGS sequence"/>
</dbReference>
<sequence length="154" mass="16453">MNKKVTAVFIAVAALTVARAGLALEPKVLQLEEPVMAQVRMVQPFEVVAGTYISLVLTSAEPMMVSAVVSTDIYDRFENVVIPKGSKLIGKEIRQVRDRHDIAWTGLQIPAVPGTLRLDPPLKATMPDGSAGVTGMEPGALLGTIIGEPFIVPH</sequence>
<comment type="caution">
    <text evidence="1">The sequence shown here is derived from an EMBL/GenBank/DDBJ whole genome shotgun (WGS) entry which is preliminary data.</text>
</comment>
<accession>A0AAW5ZV11</accession>
<dbReference type="Gene3D" id="2.40.128.260">
    <property type="entry name" value="Type IV secretion system, VirB10/TraB/TrbI"/>
    <property type="match status" value="1"/>
</dbReference>
<gene>
    <name evidence="1" type="ORF">LBW59_22175</name>
</gene>
<name>A0AAW5ZV11_RALSL</name>
<dbReference type="AlphaFoldDB" id="A0AAW5ZV11"/>
<proteinExistence type="predicted"/>
<protein>
    <submittedName>
        <fullName evidence="1">Conjugal transfer protein</fullName>
    </submittedName>
</protein>
<dbReference type="RefSeq" id="WP_247571920.1">
    <property type="nucleotide sequence ID" value="NZ_JAIVFG010000052.1"/>
</dbReference>
<organism evidence="1 2">
    <name type="scientific">Ralstonia solanacearum</name>
    <name type="common">Pseudomonas solanacearum</name>
    <dbReference type="NCBI Taxonomy" id="305"/>
    <lineage>
        <taxon>Bacteria</taxon>
        <taxon>Pseudomonadati</taxon>
        <taxon>Pseudomonadota</taxon>
        <taxon>Betaproteobacteria</taxon>
        <taxon>Burkholderiales</taxon>
        <taxon>Burkholderiaceae</taxon>
        <taxon>Ralstonia</taxon>
        <taxon>Ralstonia solanacearum species complex</taxon>
    </lineage>
</organism>
<evidence type="ECO:0000313" key="2">
    <source>
        <dbReference type="Proteomes" id="UP001144050"/>
    </source>
</evidence>
<dbReference type="InterPro" id="IPR042217">
    <property type="entry name" value="T4SS_VirB10/TrbI"/>
</dbReference>